<comment type="caution">
    <text evidence="2">The sequence shown here is derived from an EMBL/GenBank/DDBJ whole genome shotgun (WGS) entry which is preliminary data.</text>
</comment>
<evidence type="ECO:0000313" key="2">
    <source>
        <dbReference type="EMBL" id="MBR7889645.1"/>
    </source>
</evidence>
<gene>
    <name evidence="2" type="ORF">J9B83_11905</name>
</gene>
<keyword evidence="1" id="KW-0732">Signal</keyword>
<organism evidence="2 3">
    <name type="scientific">Marinomonas vulgaris</name>
    <dbReference type="NCBI Taxonomy" id="2823372"/>
    <lineage>
        <taxon>Bacteria</taxon>
        <taxon>Pseudomonadati</taxon>
        <taxon>Pseudomonadota</taxon>
        <taxon>Gammaproteobacteria</taxon>
        <taxon>Oceanospirillales</taxon>
        <taxon>Oceanospirillaceae</taxon>
        <taxon>Marinomonas</taxon>
    </lineage>
</organism>
<dbReference type="Proteomes" id="UP000679722">
    <property type="component" value="Unassembled WGS sequence"/>
</dbReference>
<evidence type="ECO:0008006" key="4">
    <source>
        <dbReference type="Google" id="ProtNLM"/>
    </source>
</evidence>
<keyword evidence="3" id="KW-1185">Reference proteome</keyword>
<dbReference type="EMBL" id="JAGSSV010000016">
    <property type="protein sequence ID" value="MBR7889645.1"/>
    <property type="molecule type" value="Genomic_DNA"/>
</dbReference>
<sequence>MMMGKGLTAAIIITALGSSLVFAAPDEAAKSSWWLNSHETVSKTIGNWSTGIDSFLSGEANTPEAYQEQESHVDIRFGSVLGDGDRASFFDFSAKLKLPNTQDRLRLVIESEPDTLAPESIQNESSQRESVVESALATSITAAVRYIEDDLGLDVDAGVRVDFPLDPFVRFRFKQGSETGQWRWWQNQEMFAYYSRGVGARYRLGLGYTLTPRVNYSTDLSVAWLDDEGLFYGRENLSLQHRLNDKSRLAYQLSFLQSGAHELEPDSYLYNVQYERLLYKNWLIGQVKPQFTHDADDDYHGEFSLTLSMVILLGPEYLQ</sequence>
<name>A0ABS5HDB4_9GAMM</name>
<evidence type="ECO:0000256" key="1">
    <source>
        <dbReference type="SAM" id="SignalP"/>
    </source>
</evidence>
<feature type="signal peptide" evidence="1">
    <location>
        <begin position="1"/>
        <end position="23"/>
    </location>
</feature>
<protein>
    <recommendedName>
        <fullName evidence="4">DUF3570 domain-containing protein</fullName>
    </recommendedName>
</protein>
<feature type="chain" id="PRO_5045838665" description="DUF3570 domain-containing protein" evidence="1">
    <location>
        <begin position="24"/>
        <end position="319"/>
    </location>
</feature>
<evidence type="ECO:0000313" key="3">
    <source>
        <dbReference type="Proteomes" id="UP000679722"/>
    </source>
</evidence>
<accession>A0ABS5HDB4</accession>
<proteinExistence type="predicted"/>
<reference evidence="2 3" key="1">
    <citation type="submission" date="2021-04" db="EMBL/GenBank/DDBJ databases">
        <authorList>
            <person name="Sun C."/>
        </authorList>
    </citation>
    <scope>NUCLEOTIDE SEQUENCE [LARGE SCALE GENOMIC DNA]</scope>
    <source>
        <strain evidence="2 3">A79</strain>
    </source>
</reference>
<reference evidence="3" key="2">
    <citation type="submission" date="2023-07" db="EMBL/GenBank/DDBJ databases">
        <title>Marinomonas vulgaris A79, complete genome.</title>
        <authorList>
            <person name="Ying J.-J."/>
        </authorList>
    </citation>
    <scope>NUCLEOTIDE SEQUENCE [LARGE SCALE GENOMIC DNA]</scope>
    <source>
        <strain evidence="3">A79</strain>
    </source>
</reference>
<dbReference type="RefSeq" id="WP_211536972.1">
    <property type="nucleotide sequence ID" value="NZ_JAGSSV010000016.1"/>
</dbReference>